<name>B6XF73_9GAMM</name>
<reference evidence="2 3" key="1">
    <citation type="submission" date="2008-10" db="EMBL/GenBank/DDBJ databases">
        <title>Draft genome sequence of Providencia alcalifaciens (DSM 30120).</title>
        <authorList>
            <person name="Sudarsanam P."/>
            <person name="Ley R."/>
            <person name="Guruge J."/>
            <person name="Turnbaugh P.J."/>
            <person name="Mahowald M."/>
            <person name="Liep D."/>
            <person name="Gordon J."/>
        </authorList>
    </citation>
    <scope>NUCLEOTIDE SEQUENCE [LARGE SCALE GENOMIC DNA]</scope>
    <source>
        <strain evidence="2 3">DSM 30120</strain>
    </source>
</reference>
<evidence type="ECO:0000256" key="1">
    <source>
        <dbReference type="SAM" id="Phobius"/>
    </source>
</evidence>
<dbReference type="Proteomes" id="UP000003729">
    <property type="component" value="Unassembled WGS sequence"/>
</dbReference>
<dbReference type="EMBL" id="ABXW01000046">
    <property type="protein sequence ID" value="EEB46161.1"/>
    <property type="molecule type" value="Genomic_DNA"/>
</dbReference>
<keyword evidence="1" id="KW-0472">Membrane</keyword>
<protein>
    <submittedName>
        <fullName evidence="2">Uncharacterized protein</fullName>
    </submittedName>
</protein>
<gene>
    <name evidence="2" type="ORF">PROVALCAL_02005</name>
</gene>
<evidence type="ECO:0000313" key="2">
    <source>
        <dbReference type="EMBL" id="EEB46161.1"/>
    </source>
</evidence>
<proteinExistence type="predicted"/>
<accession>B6XF73</accession>
<keyword evidence="1" id="KW-0812">Transmembrane</keyword>
<sequence length="59" mass="6789">MSVSKNGVIPTEGIEFYFTWLHIAVGFSLLFLATILIYVCFSNRGLHYFYSFLQGNFSQ</sequence>
<organism evidence="2 3">
    <name type="scientific">Providencia alcalifaciens DSM 30120</name>
    <dbReference type="NCBI Taxonomy" id="520999"/>
    <lineage>
        <taxon>Bacteria</taxon>
        <taxon>Pseudomonadati</taxon>
        <taxon>Pseudomonadota</taxon>
        <taxon>Gammaproteobacteria</taxon>
        <taxon>Enterobacterales</taxon>
        <taxon>Morganellaceae</taxon>
        <taxon>Providencia</taxon>
    </lineage>
</organism>
<dbReference type="AlphaFoldDB" id="B6XF73"/>
<evidence type="ECO:0000313" key="3">
    <source>
        <dbReference type="Proteomes" id="UP000003729"/>
    </source>
</evidence>
<keyword evidence="1" id="KW-1133">Transmembrane helix</keyword>
<reference evidence="2 3" key="2">
    <citation type="submission" date="2008-10" db="EMBL/GenBank/DDBJ databases">
        <authorList>
            <person name="Fulton L."/>
            <person name="Clifton S."/>
            <person name="Fulton B."/>
            <person name="Xu J."/>
            <person name="Minx P."/>
            <person name="Pepin K.H."/>
            <person name="Johnson M."/>
            <person name="Bhonagiri V."/>
            <person name="Nash W.E."/>
            <person name="Mardis E.R."/>
            <person name="Wilson R.K."/>
        </authorList>
    </citation>
    <scope>NUCLEOTIDE SEQUENCE [LARGE SCALE GENOMIC DNA]</scope>
    <source>
        <strain evidence="2 3">DSM 30120</strain>
    </source>
</reference>
<feature type="transmembrane region" description="Helical" evidence="1">
    <location>
        <begin position="20"/>
        <end position="41"/>
    </location>
</feature>
<comment type="caution">
    <text evidence="2">The sequence shown here is derived from an EMBL/GenBank/DDBJ whole genome shotgun (WGS) entry which is preliminary data.</text>
</comment>